<name>A0A2B1KEV9_BACCE</name>
<gene>
    <name evidence="1" type="ORF">COJ50_17315</name>
</gene>
<reference evidence="1 2" key="1">
    <citation type="submission" date="2017-09" db="EMBL/GenBank/DDBJ databases">
        <title>Large-scale bioinformatics analysis of Bacillus genomes uncovers conserved roles of natural products in bacterial physiology.</title>
        <authorList>
            <consortium name="Agbiome Team Llc"/>
            <person name="Bleich R.M."/>
            <person name="Grubbs K.J."/>
            <person name="Santa Maria K.C."/>
            <person name="Allen S.E."/>
            <person name="Farag S."/>
            <person name="Shank E.A."/>
            <person name="Bowers A."/>
        </authorList>
    </citation>
    <scope>NUCLEOTIDE SEQUENCE [LARGE SCALE GENOMIC DNA]</scope>
    <source>
        <strain evidence="1 2">AFS076905</strain>
    </source>
</reference>
<dbReference type="Proteomes" id="UP000225182">
    <property type="component" value="Unassembled WGS sequence"/>
</dbReference>
<evidence type="ECO:0000313" key="1">
    <source>
        <dbReference type="EMBL" id="PFN23390.1"/>
    </source>
</evidence>
<dbReference type="EMBL" id="NUYN01000026">
    <property type="protein sequence ID" value="PFN23390.1"/>
    <property type="molecule type" value="Genomic_DNA"/>
</dbReference>
<accession>A0A2B1KEV9</accession>
<protein>
    <submittedName>
        <fullName evidence="1">Uncharacterized protein</fullName>
    </submittedName>
</protein>
<evidence type="ECO:0000313" key="2">
    <source>
        <dbReference type="Proteomes" id="UP000225182"/>
    </source>
</evidence>
<organism evidence="1 2">
    <name type="scientific">Bacillus cereus</name>
    <dbReference type="NCBI Taxonomy" id="1396"/>
    <lineage>
        <taxon>Bacteria</taxon>
        <taxon>Bacillati</taxon>
        <taxon>Bacillota</taxon>
        <taxon>Bacilli</taxon>
        <taxon>Bacillales</taxon>
        <taxon>Bacillaceae</taxon>
        <taxon>Bacillus</taxon>
        <taxon>Bacillus cereus group</taxon>
    </lineage>
</organism>
<proteinExistence type="predicted"/>
<comment type="caution">
    <text evidence="1">The sequence shown here is derived from an EMBL/GenBank/DDBJ whole genome shotgun (WGS) entry which is preliminary data.</text>
</comment>
<sequence length="227" mass="25722">MSNEFRSANLPAWKEMISNLFAGSTPKVVQWEELEMIARVLNTIGYNNSGVSNHIFLPPSGGLDLMEASLGEEQGCIEIKHDAGPMIVKPNVLTFRSFGNSGDWDYFHLDFKLLEPSGIYTYEENENEDPFVTEVRTTYEPLTRFPGGTYEDISIANRGFTHNEYGDEIPLPEGTQSITRYMRGSVVIFAKSSIYNLFLKDTYDGRHAKMDEEQFAQYIERLSTASV</sequence>
<dbReference type="AlphaFoldDB" id="A0A2B1KEV9"/>
<dbReference type="RefSeq" id="WP_098540850.1">
    <property type="nucleotide sequence ID" value="NZ_NUYN01000026.1"/>
</dbReference>